<dbReference type="EMBL" id="CP001687">
    <property type="protein sequence ID" value="ACV12394.1"/>
    <property type="molecule type" value="Genomic_DNA"/>
</dbReference>
<keyword evidence="2" id="KW-0479">Metal-binding</keyword>
<organism evidence="6 7">
    <name type="scientific">Halorhabdus utahensis (strain DSM 12940 / JCM 11049 / AX-2)</name>
    <dbReference type="NCBI Taxonomy" id="519442"/>
    <lineage>
        <taxon>Archaea</taxon>
        <taxon>Methanobacteriati</taxon>
        <taxon>Methanobacteriota</taxon>
        <taxon>Stenosarchaea group</taxon>
        <taxon>Halobacteria</taxon>
        <taxon>Halobacteriales</taxon>
        <taxon>Haloarculaceae</taxon>
        <taxon>Halorhabdus</taxon>
    </lineage>
</organism>
<feature type="domain" description="NADH-quinone oxidoreductase subunit D" evidence="5">
    <location>
        <begin position="122"/>
        <end position="370"/>
    </location>
</feature>
<feature type="binding site" evidence="2">
    <location>
        <position position="364"/>
    </location>
    <ligand>
        <name>Ni(2+)</name>
        <dbReference type="ChEBI" id="CHEBI:49786"/>
    </ligand>
</feature>
<dbReference type="RefSeq" id="WP_015789964.1">
    <property type="nucleotide sequence ID" value="NC_013158.1"/>
</dbReference>
<dbReference type="PANTHER" id="PTHR43485">
    <property type="entry name" value="HYDROGENASE-4 COMPONENT G"/>
    <property type="match status" value="1"/>
</dbReference>
<dbReference type="Pfam" id="PF00346">
    <property type="entry name" value="Complex1_49kDa"/>
    <property type="match status" value="1"/>
</dbReference>
<name>C7NUN7_HALUD</name>
<proteinExistence type="predicted"/>
<dbReference type="EC" id="1.6.99.5" evidence="6"/>
<dbReference type="KEGG" id="hut:Huta_2227"/>
<feature type="binding site" evidence="2">
    <location>
        <position position="71"/>
    </location>
    <ligand>
        <name>Ni(2+)</name>
        <dbReference type="ChEBI" id="CHEBI:49786"/>
    </ligand>
</feature>
<dbReference type="GO" id="GO:0048038">
    <property type="term" value="F:quinone binding"/>
    <property type="evidence" value="ECO:0007669"/>
    <property type="project" value="InterPro"/>
</dbReference>
<keyword evidence="2" id="KW-0408">Iron</keyword>
<dbReference type="Proteomes" id="UP000002071">
    <property type="component" value="Chromosome"/>
</dbReference>
<dbReference type="STRING" id="519442.Huta_2227"/>
<keyword evidence="1 6" id="KW-0560">Oxidoreductase</keyword>
<gene>
    <name evidence="6" type="ordered locus">Huta_2227</name>
</gene>
<sequence>MSEDVSGTEIPVGPQHPSLKEPANFTLTVDGEVITGADLKLSYNHRGIEQAVLSKSYLENIYLLERICGICSHAHTTSFAIGVEDLLDLDVPRRANYIRTLIGELERIHSHMLWLGVAGHEIGFDTLWQYAWRDREIVLDLLEEITGNRIHYSINTIGGVRQDLTAEQRETVLEKMDELEERIDFYLETVPNEETVRMRCENVGTVSAELAREYCAAGPVGRASGLPVDVRRDAPYAAYDEMDFDVITDTAGDLLARTTVRIREIAESISIIRQAAADIPDGDLKASPKPVQALLAQIPEDDVVSRYEAPRGELIHYIRADGTDTPERVHIRVPTLANWPTVVEALRGSYIADTPIVVAGIDPCISCTSRIGVETDGSHGGEDSFNLEELREYGMEWYDKRTDGGSVSSESGIDRGDRP</sequence>
<feature type="binding site" evidence="2">
    <location>
        <position position="68"/>
    </location>
    <ligand>
        <name>Ni(2+)</name>
        <dbReference type="ChEBI" id="CHEBI:49786"/>
    </ligand>
</feature>
<dbReference type="Pfam" id="PF00374">
    <property type="entry name" value="NiFeSe_Hases"/>
    <property type="match status" value="1"/>
</dbReference>
<keyword evidence="2" id="KW-0460">Magnesium</keyword>
<dbReference type="GO" id="GO:0008901">
    <property type="term" value="F:ferredoxin hydrogenase activity"/>
    <property type="evidence" value="ECO:0007669"/>
    <property type="project" value="InterPro"/>
</dbReference>
<evidence type="ECO:0000313" key="6">
    <source>
        <dbReference type="EMBL" id="ACV12394.1"/>
    </source>
</evidence>
<protein>
    <submittedName>
        <fullName evidence="6">NADH dehydrogenase (Quinone)</fullName>
        <ecNumber evidence="6">1.6.99.5</ecNumber>
    </submittedName>
</protein>
<feature type="coiled-coil region" evidence="3">
    <location>
        <begin position="162"/>
        <end position="189"/>
    </location>
</feature>
<dbReference type="InterPro" id="IPR052197">
    <property type="entry name" value="ComplexI_49kDa-like"/>
</dbReference>
<dbReference type="GO" id="GO:0016151">
    <property type="term" value="F:nickel cation binding"/>
    <property type="evidence" value="ECO:0007669"/>
    <property type="project" value="InterPro"/>
</dbReference>
<feature type="binding site" evidence="2">
    <location>
        <position position="49"/>
    </location>
    <ligand>
        <name>Mg(2+)</name>
        <dbReference type="ChEBI" id="CHEBI:18420"/>
    </ligand>
</feature>
<dbReference type="PROSITE" id="PS00507">
    <property type="entry name" value="NI_HGENASE_L_1"/>
    <property type="match status" value="1"/>
</dbReference>
<dbReference type="GO" id="GO:0051287">
    <property type="term" value="F:NAD binding"/>
    <property type="evidence" value="ECO:0007669"/>
    <property type="project" value="InterPro"/>
</dbReference>
<dbReference type="InterPro" id="IPR018194">
    <property type="entry name" value="Ni-dep_hyd_lsu_Ni_BS"/>
</dbReference>
<evidence type="ECO:0000256" key="1">
    <source>
        <dbReference type="ARBA" id="ARBA00023002"/>
    </source>
</evidence>
<comment type="cofactor">
    <cofactor evidence="2">
        <name>Fe cation</name>
        <dbReference type="ChEBI" id="CHEBI:24875"/>
    </cofactor>
</comment>
<dbReference type="Gene3D" id="1.10.645.10">
    <property type="entry name" value="Cytochrome-c3 Hydrogenase, chain B"/>
    <property type="match status" value="1"/>
</dbReference>
<keyword evidence="7" id="KW-1185">Reference proteome</keyword>
<evidence type="ECO:0000313" key="7">
    <source>
        <dbReference type="Proteomes" id="UP000002071"/>
    </source>
</evidence>
<dbReference type="SUPFAM" id="SSF56762">
    <property type="entry name" value="HydB/Nqo4-like"/>
    <property type="match status" value="1"/>
</dbReference>
<accession>C7NUN7</accession>
<feature type="binding site" evidence="2">
    <location>
        <position position="331"/>
    </location>
    <ligand>
        <name>Mg(2+)</name>
        <dbReference type="ChEBI" id="CHEBI:18420"/>
    </ligand>
</feature>
<dbReference type="InterPro" id="IPR029014">
    <property type="entry name" value="NiFe-Hase_large"/>
</dbReference>
<dbReference type="eggNOG" id="arCOG01547">
    <property type="taxonomic scope" value="Archaea"/>
</dbReference>
<feature type="region of interest" description="Disordered" evidence="4">
    <location>
        <begin position="1"/>
        <end position="21"/>
    </location>
</feature>
<evidence type="ECO:0000256" key="4">
    <source>
        <dbReference type="SAM" id="MobiDB-lite"/>
    </source>
</evidence>
<dbReference type="OrthoDB" id="43567at2157"/>
<dbReference type="GeneID" id="8384521"/>
<feature type="binding site" evidence="2">
    <location>
        <position position="71"/>
    </location>
    <ligand>
        <name>Fe cation</name>
        <dbReference type="ChEBI" id="CHEBI:24875"/>
    </ligand>
</feature>
<feature type="region of interest" description="Disordered" evidence="4">
    <location>
        <begin position="398"/>
        <end position="419"/>
    </location>
</feature>
<dbReference type="HOGENOM" id="CLU_015134_1_2_2"/>
<dbReference type="PANTHER" id="PTHR43485:SF1">
    <property type="entry name" value="FORMATE HYDROGENLYASE SUBUNIT 5-RELATED"/>
    <property type="match status" value="1"/>
</dbReference>
<comment type="cofactor">
    <cofactor evidence="2">
        <name>Ni(2+)</name>
        <dbReference type="ChEBI" id="CHEBI:49786"/>
    </cofactor>
</comment>
<dbReference type="InterPro" id="IPR001501">
    <property type="entry name" value="Ni-dep_hyd_lsu"/>
</dbReference>
<evidence type="ECO:0000259" key="5">
    <source>
        <dbReference type="Pfam" id="PF00346"/>
    </source>
</evidence>
<dbReference type="GO" id="GO:0016651">
    <property type="term" value="F:oxidoreductase activity, acting on NAD(P)H"/>
    <property type="evidence" value="ECO:0007669"/>
    <property type="project" value="InterPro"/>
</dbReference>
<dbReference type="AlphaFoldDB" id="C7NUN7"/>
<dbReference type="InterPro" id="IPR001135">
    <property type="entry name" value="NADH_Q_OxRdtase_suD"/>
</dbReference>
<keyword evidence="3" id="KW-0175">Coiled coil</keyword>
<evidence type="ECO:0000256" key="2">
    <source>
        <dbReference type="PIRSR" id="PIRSR601501-1"/>
    </source>
</evidence>
<keyword evidence="2" id="KW-0533">Nickel</keyword>
<reference evidence="6 7" key="1">
    <citation type="journal article" date="2009" name="Stand. Genomic Sci.">
        <title>Complete genome sequence of Halorhabdus utahensis type strain (AX-2).</title>
        <authorList>
            <person name="Anderson I."/>
            <person name="Tindall B.J."/>
            <person name="Pomrenke H."/>
            <person name="Goker M."/>
            <person name="Lapidus A."/>
            <person name="Nolan M."/>
            <person name="Copeland A."/>
            <person name="Glavina Del Rio T."/>
            <person name="Chen F."/>
            <person name="Tice H."/>
            <person name="Cheng J.F."/>
            <person name="Lucas S."/>
            <person name="Chertkov O."/>
            <person name="Bruce D."/>
            <person name="Brettin T."/>
            <person name="Detter J.C."/>
            <person name="Han C."/>
            <person name="Goodwin L."/>
            <person name="Land M."/>
            <person name="Hauser L."/>
            <person name="Chang Y.J."/>
            <person name="Jeffries C.D."/>
            <person name="Pitluck S."/>
            <person name="Pati A."/>
            <person name="Mavromatis K."/>
            <person name="Ivanova N."/>
            <person name="Ovchinnikova G."/>
            <person name="Chen A."/>
            <person name="Palaniappan K."/>
            <person name="Chain P."/>
            <person name="Rohde M."/>
            <person name="Bristow J."/>
            <person name="Eisen J.A."/>
            <person name="Markowitz V."/>
            <person name="Hugenholtz P."/>
            <person name="Kyrpides N.C."/>
            <person name="Klenk H.P."/>
        </authorList>
    </citation>
    <scope>NUCLEOTIDE SEQUENCE [LARGE SCALE GENOMIC DNA]</scope>
    <source>
        <strain evidence="7">DSM 12940 / JCM 11049 / AX-2</strain>
    </source>
</reference>
<feature type="binding site" evidence="2">
    <location>
        <position position="367"/>
    </location>
    <ligand>
        <name>Fe cation</name>
        <dbReference type="ChEBI" id="CHEBI:24875"/>
    </ligand>
</feature>
<evidence type="ECO:0000256" key="3">
    <source>
        <dbReference type="SAM" id="Coils"/>
    </source>
</evidence>